<dbReference type="Gene3D" id="3.40.50.300">
    <property type="entry name" value="P-loop containing nucleotide triphosphate hydrolases"/>
    <property type="match status" value="1"/>
</dbReference>
<dbReference type="SMART" id="SM00382">
    <property type="entry name" value="AAA"/>
    <property type="match status" value="1"/>
</dbReference>
<organism evidence="14 15">
    <name type="scientific">Anaeroselena agilis</name>
    <dbReference type="NCBI Taxonomy" id="3063788"/>
    <lineage>
        <taxon>Bacteria</taxon>
        <taxon>Bacillati</taxon>
        <taxon>Bacillota</taxon>
        <taxon>Negativicutes</taxon>
        <taxon>Acetonemataceae</taxon>
        <taxon>Anaeroselena</taxon>
    </lineage>
</organism>
<feature type="domain" description="Sigma-54 factor interaction" evidence="10">
    <location>
        <begin position="384"/>
        <end position="610"/>
    </location>
</feature>
<dbReference type="PROSITE" id="PS50112">
    <property type="entry name" value="PAS"/>
    <property type="match status" value="2"/>
</dbReference>
<dbReference type="InterPro" id="IPR030828">
    <property type="entry name" value="HTH_TyrR"/>
</dbReference>
<evidence type="ECO:0000256" key="8">
    <source>
        <dbReference type="PROSITE-ProRule" id="PRU00703"/>
    </source>
</evidence>
<dbReference type="InterPro" id="IPR003593">
    <property type="entry name" value="AAA+_ATPase"/>
</dbReference>
<evidence type="ECO:0000256" key="6">
    <source>
        <dbReference type="ARBA" id="ARBA00023163"/>
    </source>
</evidence>
<feature type="domain" description="PAS" evidence="11">
    <location>
        <begin position="124"/>
        <end position="168"/>
    </location>
</feature>
<dbReference type="InterPro" id="IPR000644">
    <property type="entry name" value="CBS_dom"/>
</dbReference>
<keyword evidence="9" id="KW-0175">Coiled coil</keyword>
<gene>
    <name evidence="14" type="ORF">Q4T40_12135</name>
</gene>
<dbReference type="InterPro" id="IPR025662">
    <property type="entry name" value="Sigma_54_int_dom_ATP-bd_1"/>
</dbReference>
<dbReference type="EMBL" id="JAUOZS010000001">
    <property type="protein sequence ID" value="MDT8901995.1"/>
    <property type="molecule type" value="Genomic_DNA"/>
</dbReference>
<dbReference type="CDD" id="cd00130">
    <property type="entry name" value="PAS"/>
    <property type="match status" value="2"/>
</dbReference>
<evidence type="ECO:0000256" key="1">
    <source>
        <dbReference type="ARBA" id="ARBA00022741"/>
    </source>
</evidence>
<feature type="domain" description="PAS" evidence="11">
    <location>
        <begin position="241"/>
        <end position="285"/>
    </location>
</feature>
<dbReference type="InterPro" id="IPR013767">
    <property type="entry name" value="PAS_fold"/>
</dbReference>
<proteinExistence type="predicted"/>
<dbReference type="Pfam" id="PF00158">
    <property type="entry name" value="Sigma54_activat"/>
    <property type="match status" value="1"/>
</dbReference>
<dbReference type="Pfam" id="PF00571">
    <property type="entry name" value="CBS"/>
    <property type="match status" value="2"/>
</dbReference>
<evidence type="ECO:0000313" key="14">
    <source>
        <dbReference type="EMBL" id="MDT8901995.1"/>
    </source>
</evidence>
<keyword evidence="6" id="KW-0804">Transcription</keyword>
<evidence type="ECO:0000313" key="15">
    <source>
        <dbReference type="Proteomes" id="UP001254848"/>
    </source>
</evidence>
<evidence type="ECO:0000256" key="9">
    <source>
        <dbReference type="SAM" id="Coils"/>
    </source>
</evidence>
<feature type="domain" description="CBS" evidence="13">
    <location>
        <begin position="7"/>
        <end position="63"/>
    </location>
</feature>
<dbReference type="InterPro" id="IPR046342">
    <property type="entry name" value="CBS_dom_sf"/>
</dbReference>
<evidence type="ECO:0000256" key="7">
    <source>
        <dbReference type="ARBA" id="ARBA00029500"/>
    </source>
</evidence>
<evidence type="ECO:0000259" key="13">
    <source>
        <dbReference type="PROSITE" id="PS51371"/>
    </source>
</evidence>
<comment type="caution">
    <text evidence="14">The sequence shown here is derived from an EMBL/GenBank/DDBJ whole genome shotgun (WGS) entry which is preliminary data.</text>
</comment>
<protein>
    <recommendedName>
        <fullName evidence="7">HTH-type transcriptional regulatory protein TyrR</fullName>
    </recommendedName>
</protein>
<dbReference type="InterPro" id="IPR000700">
    <property type="entry name" value="PAS-assoc_C"/>
</dbReference>
<dbReference type="CDD" id="cd00009">
    <property type="entry name" value="AAA"/>
    <property type="match status" value="1"/>
</dbReference>
<dbReference type="RefSeq" id="WP_413780488.1">
    <property type="nucleotide sequence ID" value="NZ_JAUOZS010000001.1"/>
</dbReference>
<feature type="coiled-coil region" evidence="9">
    <location>
        <begin position="348"/>
        <end position="375"/>
    </location>
</feature>
<dbReference type="InterPro" id="IPR058031">
    <property type="entry name" value="AAA_lid_NorR"/>
</dbReference>
<dbReference type="InterPro" id="IPR002078">
    <property type="entry name" value="Sigma_54_int"/>
</dbReference>
<evidence type="ECO:0000259" key="12">
    <source>
        <dbReference type="PROSITE" id="PS50113"/>
    </source>
</evidence>
<keyword evidence="3" id="KW-0067">ATP-binding</keyword>
<dbReference type="SUPFAM" id="SSF55785">
    <property type="entry name" value="PYP-like sensor domain (PAS domain)"/>
    <property type="match status" value="2"/>
</dbReference>
<dbReference type="InterPro" id="IPR000014">
    <property type="entry name" value="PAS"/>
</dbReference>
<dbReference type="Pfam" id="PF00989">
    <property type="entry name" value="PAS"/>
    <property type="match status" value="1"/>
</dbReference>
<keyword evidence="2" id="KW-0058">Aromatic hydrocarbons catabolism</keyword>
<evidence type="ECO:0000256" key="5">
    <source>
        <dbReference type="ARBA" id="ARBA00023125"/>
    </source>
</evidence>
<evidence type="ECO:0000256" key="2">
    <source>
        <dbReference type="ARBA" id="ARBA00022797"/>
    </source>
</evidence>
<sequence length="706" mass="77210">MLVKDVMTSEVLTVEEGVAVAEAVQLLRRHKVKGVPVVDAIGRVCGMFTVKHLFQVVADGGKLARPVRELMQREVTVIRDDTSLEETCGFPQKRLPVVDAGGNLVGMLTKSDIIRGFKTTFVHARQELKAVLEATPHGIVAVNPQGYITFVNPAAEKILRLKAERVIGGDVSDFIPNCAVIGVLATGRAIRNFKNTINGTTYLGHAAPVMDGSDIIGAVASFQPFSEIESLADELGVVKQLYKELDAVISCSYDGILVTEADGAIRKVNAATVKLLGLAPSQSAGAGEEGRAHQLGERVAAKVCQDRKPCSISCRINGRQVALTGTPVFDENGAVVRIVTNVRDLSELSALRQELEEVNRLKEMYFSELARLKAEVATTSGTYRSAEMQRVYDLALRVAVVDTPVLIHGESGVGKEVLANYIHDGSARRDGAFIKINCAAIPETLLESELFGYAEGAFSGARRGGKPGVFEIAHGGTLFMDEIGELPGSIQAKLLRVLQDQEFFKVGGSRPVKFDARLLFATNRDLEAEVKAGRFREDLFYRINVVPLFVPPLRERPEDIVALTAEFLAKMNCKYKTDKKLSAEIIEAFTNYPWPGNVRELINVLERVVITSRQEFITLEDLPGNFRQQAHPSAVARGPVLPLKNVLDMVERDVIEQSLRTAKSLRQAAKALGIDPSTLLRKAEKHKIRTGVELPQQPPYIFNGKN</sequence>
<dbReference type="SUPFAM" id="SSF52540">
    <property type="entry name" value="P-loop containing nucleoside triphosphate hydrolases"/>
    <property type="match status" value="1"/>
</dbReference>
<dbReference type="InterPro" id="IPR025943">
    <property type="entry name" value="Sigma_54_int_dom_ATP-bd_2"/>
</dbReference>
<evidence type="ECO:0000259" key="11">
    <source>
        <dbReference type="PROSITE" id="PS50112"/>
    </source>
</evidence>
<dbReference type="PROSITE" id="PS00675">
    <property type="entry name" value="SIGMA54_INTERACT_1"/>
    <property type="match status" value="1"/>
</dbReference>
<dbReference type="PROSITE" id="PS00688">
    <property type="entry name" value="SIGMA54_INTERACT_3"/>
    <property type="match status" value="1"/>
</dbReference>
<keyword evidence="15" id="KW-1185">Reference proteome</keyword>
<dbReference type="NCBIfam" id="TIGR00229">
    <property type="entry name" value="sensory_box"/>
    <property type="match status" value="1"/>
</dbReference>
<dbReference type="SMART" id="SM00091">
    <property type="entry name" value="PAS"/>
    <property type="match status" value="2"/>
</dbReference>
<keyword evidence="5" id="KW-0238">DNA-binding</keyword>
<dbReference type="Pfam" id="PF13426">
    <property type="entry name" value="PAS_9"/>
    <property type="match status" value="1"/>
</dbReference>
<dbReference type="Gene3D" id="1.10.10.60">
    <property type="entry name" value="Homeodomain-like"/>
    <property type="match status" value="1"/>
</dbReference>
<dbReference type="Pfam" id="PF25601">
    <property type="entry name" value="AAA_lid_14"/>
    <property type="match status" value="1"/>
</dbReference>
<dbReference type="Gene3D" id="1.10.8.60">
    <property type="match status" value="1"/>
</dbReference>
<dbReference type="InterPro" id="IPR009057">
    <property type="entry name" value="Homeodomain-like_sf"/>
</dbReference>
<dbReference type="PROSITE" id="PS00676">
    <property type="entry name" value="SIGMA54_INTERACT_2"/>
    <property type="match status" value="1"/>
</dbReference>
<evidence type="ECO:0000259" key="10">
    <source>
        <dbReference type="PROSITE" id="PS50045"/>
    </source>
</evidence>
<keyword evidence="8" id="KW-0129">CBS domain</keyword>
<dbReference type="Gene3D" id="3.30.450.20">
    <property type="entry name" value="PAS domain"/>
    <property type="match status" value="2"/>
</dbReference>
<dbReference type="InterPro" id="IPR027417">
    <property type="entry name" value="P-loop_NTPase"/>
</dbReference>
<dbReference type="SUPFAM" id="SSF54631">
    <property type="entry name" value="CBS-domain pair"/>
    <property type="match status" value="1"/>
</dbReference>
<dbReference type="SMART" id="SM00116">
    <property type="entry name" value="CBS"/>
    <property type="match status" value="2"/>
</dbReference>
<keyword evidence="4" id="KW-0805">Transcription regulation</keyword>
<reference evidence="14 15" key="1">
    <citation type="submission" date="2023-07" db="EMBL/GenBank/DDBJ databases">
        <title>The novel representative of Negativicutes class, Anaeroselena agilis gen. nov. sp. nov.</title>
        <authorList>
            <person name="Prokofeva M.I."/>
            <person name="Elcheninov A.G."/>
            <person name="Klyukina A."/>
            <person name="Kublanov I.V."/>
            <person name="Frolov E.N."/>
            <person name="Podosokorskaya O.A."/>
        </authorList>
    </citation>
    <scope>NUCLEOTIDE SEQUENCE [LARGE SCALE GENOMIC DNA]</scope>
    <source>
        <strain evidence="14 15">4137-cl</strain>
    </source>
</reference>
<dbReference type="PROSITE" id="PS50045">
    <property type="entry name" value="SIGMA54_INTERACT_4"/>
    <property type="match status" value="1"/>
</dbReference>
<dbReference type="InterPro" id="IPR035965">
    <property type="entry name" value="PAS-like_dom_sf"/>
</dbReference>
<dbReference type="SUPFAM" id="SSF46689">
    <property type="entry name" value="Homeodomain-like"/>
    <property type="match status" value="1"/>
</dbReference>
<dbReference type="PROSITE" id="PS50113">
    <property type="entry name" value="PAC"/>
    <property type="match status" value="1"/>
</dbReference>
<evidence type="ECO:0000256" key="4">
    <source>
        <dbReference type="ARBA" id="ARBA00023015"/>
    </source>
</evidence>
<feature type="domain" description="PAC" evidence="12">
    <location>
        <begin position="305"/>
        <end position="357"/>
    </location>
</feature>
<dbReference type="PROSITE" id="PS51371">
    <property type="entry name" value="CBS"/>
    <property type="match status" value="1"/>
</dbReference>
<dbReference type="InterPro" id="IPR025944">
    <property type="entry name" value="Sigma_54_int_dom_CS"/>
</dbReference>
<accession>A0ABU3NZ04</accession>
<evidence type="ECO:0000256" key="3">
    <source>
        <dbReference type="ARBA" id="ARBA00022840"/>
    </source>
</evidence>
<dbReference type="PANTHER" id="PTHR32071:SF57">
    <property type="entry name" value="C4-DICARBOXYLATE TRANSPORT TRANSCRIPTIONAL REGULATORY PROTEIN DCTD"/>
    <property type="match status" value="1"/>
</dbReference>
<dbReference type="PANTHER" id="PTHR32071">
    <property type="entry name" value="TRANSCRIPTIONAL REGULATORY PROTEIN"/>
    <property type="match status" value="1"/>
</dbReference>
<dbReference type="Proteomes" id="UP001254848">
    <property type="component" value="Unassembled WGS sequence"/>
</dbReference>
<keyword evidence="1" id="KW-0547">Nucleotide-binding</keyword>
<dbReference type="Pfam" id="PF18024">
    <property type="entry name" value="HTH_50"/>
    <property type="match status" value="1"/>
</dbReference>
<name>A0ABU3NZ04_9FIRM</name>
<dbReference type="Gene3D" id="3.10.580.10">
    <property type="entry name" value="CBS-domain"/>
    <property type="match status" value="1"/>
</dbReference>